<reference evidence="2 3" key="1">
    <citation type="journal article" date="2021" name="bioRxiv">
        <title>Chromosome-scale and haplotype-resolved genome assembly of a tetraploid potato cultivar.</title>
        <authorList>
            <person name="Sun H."/>
            <person name="Jiao W.-B."/>
            <person name="Krause K."/>
            <person name="Campoy J.A."/>
            <person name="Goel M."/>
            <person name="Folz-Donahue K."/>
            <person name="Kukat C."/>
            <person name="Huettel B."/>
            <person name="Schneeberger K."/>
        </authorList>
    </citation>
    <scope>NUCLEOTIDE SEQUENCE [LARGE SCALE GENOMIC DNA]</scope>
    <source>
        <strain evidence="2">SolTubOtavaFocal</strain>
        <tissue evidence="2">Leaves</tissue>
    </source>
</reference>
<accession>A0ABQ7TSW6</accession>
<feature type="compositionally biased region" description="Basic and acidic residues" evidence="1">
    <location>
        <begin position="258"/>
        <end position="270"/>
    </location>
</feature>
<dbReference type="Proteomes" id="UP000826656">
    <property type="component" value="Unassembled WGS sequence"/>
</dbReference>
<feature type="compositionally biased region" description="Polar residues" evidence="1">
    <location>
        <begin position="53"/>
        <end position="80"/>
    </location>
</feature>
<proteinExistence type="predicted"/>
<sequence>MDITLPRIESVWIGFDSNDDINGEGRCPKEHALKNIEKQVPKNPKKQVRKNPSKQVPQNPNEQVSINSNEQVPLNQNEQVRQPPKQHHKADNGKATNQKKVTSVSTTEDKVVACTSSPTPHGYPNMCVAISPPYGYPIISVAAPPPHGNPRICATTSHPHGYPIMRVIAPTPHGNPIICGANYNLLVEGGEDDGQNDAIGGSDGCQEKPIEPISTSPPHQVTSKLARPKHKIQLKNIATSPEGKAKPNAQKRKVAQNKKAELNDEKTASF</sequence>
<evidence type="ECO:0000313" key="3">
    <source>
        <dbReference type="Proteomes" id="UP000826656"/>
    </source>
</evidence>
<evidence type="ECO:0000256" key="1">
    <source>
        <dbReference type="SAM" id="MobiDB-lite"/>
    </source>
</evidence>
<comment type="caution">
    <text evidence="2">The sequence shown here is derived from an EMBL/GenBank/DDBJ whole genome shotgun (WGS) entry which is preliminary data.</text>
</comment>
<gene>
    <name evidence="2" type="ORF">KY290_036519</name>
</gene>
<feature type="region of interest" description="Disordered" evidence="1">
    <location>
        <begin position="34"/>
        <end position="109"/>
    </location>
</feature>
<feature type="compositionally biased region" description="Polar residues" evidence="1">
    <location>
        <begin position="94"/>
        <end position="106"/>
    </location>
</feature>
<name>A0ABQ7TSW6_SOLTU</name>
<organism evidence="2 3">
    <name type="scientific">Solanum tuberosum</name>
    <name type="common">Potato</name>
    <dbReference type="NCBI Taxonomy" id="4113"/>
    <lineage>
        <taxon>Eukaryota</taxon>
        <taxon>Viridiplantae</taxon>
        <taxon>Streptophyta</taxon>
        <taxon>Embryophyta</taxon>
        <taxon>Tracheophyta</taxon>
        <taxon>Spermatophyta</taxon>
        <taxon>Magnoliopsida</taxon>
        <taxon>eudicotyledons</taxon>
        <taxon>Gunneridae</taxon>
        <taxon>Pentapetalae</taxon>
        <taxon>asterids</taxon>
        <taxon>lamiids</taxon>
        <taxon>Solanales</taxon>
        <taxon>Solanaceae</taxon>
        <taxon>Solanoideae</taxon>
        <taxon>Solaneae</taxon>
        <taxon>Solanum</taxon>
    </lineage>
</organism>
<feature type="compositionally biased region" description="Basic residues" evidence="1">
    <location>
        <begin position="43"/>
        <end position="52"/>
    </location>
</feature>
<keyword evidence="3" id="KW-1185">Reference proteome</keyword>
<feature type="region of interest" description="Disordered" evidence="1">
    <location>
        <begin position="192"/>
        <end position="270"/>
    </location>
</feature>
<protein>
    <submittedName>
        <fullName evidence="2">Uncharacterized protein</fullName>
    </submittedName>
</protein>
<feature type="compositionally biased region" description="Polar residues" evidence="1">
    <location>
        <begin position="213"/>
        <end position="223"/>
    </location>
</feature>
<dbReference type="EMBL" id="JAIVGD010000028">
    <property type="protein sequence ID" value="KAH0737814.1"/>
    <property type="molecule type" value="Genomic_DNA"/>
</dbReference>
<evidence type="ECO:0000313" key="2">
    <source>
        <dbReference type="EMBL" id="KAH0737814.1"/>
    </source>
</evidence>